<dbReference type="InterPro" id="IPR029063">
    <property type="entry name" value="SAM-dependent_MTases_sf"/>
</dbReference>
<evidence type="ECO:0000259" key="7">
    <source>
        <dbReference type="PROSITE" id="PS50887"/>
    </source>
</evidence>
<dbReference type="Pfam" id="PF18273">
    <property type="entry name" value="T3RM_EcoP15I_C"/>
    <property type="match status" value="1"/>
</dbReference>
<dbReference type="PIRSF" id="PIRSF015855">
    <property type="entry name" value="TypeIII_Mtase_mKpnI"/>
    <property type="match status" value="1"/>
</dbReference>
<dbReference type="InterPro" id="IPR002941">
    <property type="entry name" value="DNA_methylase_N4/N6"/>
</dbReference>
<dbReference type="PROSITE" id="PS50887">
    <property type="entry name" value="GGDEF"/>
    <property type="match status" value="1"/>
</dbReference>
<evidence type="ECO:0000256" key="1">
    <source>
        <dbReference type="ARBA" id="ARBA00006594"/>
    </source>
</evidence>
<dbReference type="GO" id="GO:0032259">
    <property type="term" value="P:methylation"/>
    <property type="evidence" value="ECO:0007669"/>
    <property type="project" value="UniProtKB-KW"/>
</dbReference>
<dbReference type="Proteomes" id="UP000199439">
    <property type="component" value="Unassembled WGS sequence"/>
</dbReference>
<sequence>MRILNEGIKMSKEQKVTGNIQPPNKDLEILKQNFPSCFDKNGEFDFKKFKTQLSKNEINFSKENYGMDWLGKSYARLLATDETTTLLKEDETFNQKPENANSKNLLIKGDNLEVLKHLSNAYYEKVKMIYIDPPYNTGSDGFVYADDRKFTVDELQELAGISEERAKRILDFTQSKSNSHSAWLTFMYPRLYIAKQLLKDDGVIFVSIDDNEVAQLRLLMDEVFGEENFVAELIWKSRLSEDNRNLTGASIDHEYIVTYRKEFGTLIGVKKDLNKFSNPDNDPRGPWRSSDLTGLLTIDQRPNCHFDLINPETGITYKPPLKGWRNDFKAMKKKISENRILWPSTPSGRPRNKLFMNEMVSLNKNLSTIITQSSTNDGTKEVAKLIGTGIFTFPKPTKLLKLLVSQLNFNNDIILDFFAGSGTTGDAVMQLNAKDGGNRKFISVQLPELIDPKSNKTAYHFVKNELKVATPTIFEITKERLIRASKKIQEENKDKDLSNQDLGFKVFETMPIWEDYNFESEELEKQTSLFDESKLTREDVKALLVTWKTYDGVPLTTSIQEIDLNGYTAHYSSEKLYLMDKGFTTENLKILLEKIDSDKNFNPTTIIAFGYHFDSKNLREISENIKSYANKKSIDIDFITRY</sequence>
<dbReference type="Pfam" id="PF01555">
    <property type="entry name" value="N6_N4_Mtase"/>
    <property type="match status" value="1"/>
</dbReference>
<dbReference type="InterPro" id="IPR000160">
    <property type="entry name" value="GGDEF_dom"/>
</dbReference>
<dbReference type="EC" id="2.1.1.72" evidence="2"/>
<dbReference type="EMBL" id="FOMI01000003">
    <property type="protein sequence ID" value="SFD06199.1"/>
    <property type="molecule type" value="Genomic_DNA"/>
</dbReference>
<dbReference type="GO" id="GO:0008170">
    <property type="term" value="F:N-methyltransferase activity"/>
    <property type="evidence" value="ECO:0007669"/>
    <property type="project" value="InterPro"/>
</dbReference>
<dbReference type="PROSITE" id="PS00092">
    <property type="entry name" value="N6_MTASE"/>
    <property type="match status" value="1"/>
</dbReference>
<evidence type="ECO:0000256" key="4">
    <source>
        <dbReference type="ARBA" id="ARBA00022679"/>
    </source>
</evidence>
<protein>
    <recommendedName>
        <fullName evidence="2">site-specific DNA-methyltransferase (adenine-specific)</fullName>
        <ecNumber evidence="2">2.1.1.72</ecNumber>
    </recommendedName>
</protein>
<dbReference type="InterPro" id="IPR002295">
    <property type="entry name" value="N4/N6-MTase_EcoPI_Mod-like"/>
</dbReference>
<dbReference type="GO" id="GO:0003677">
    <property type="term" value="F:DNA binding"/>
    <property type="evidence" value="ECO:0007669"/>
    <property type="project" value="InterPro"/>
</dbReference>
<evidence type="ECO:0000256" key="6">
    <source>
        <dbReference type="ARBA" id="ARBA00047942"/>
    </source>
</evidence>
<comment type="catalytic activity">
    <reaction evidence="6">
        <text>a 2'-deoxyadenosine in DNA + S-adenosyl-L-methionine = an N(6)-methyl-2'-deoxyadenosine in DNA + S-adenosyl-L-homocysteine + H(+)</text>
        <dbReference type="Rhea" id="RHEA:15197"/>
        <dbReference type="Rhea" id="RHEA-COMP:12418"/>
        <dbReference type="Rhea" id="RHEA-COMP:12419"/>
        <dbReference type="ChEBI" id="CHEBI:15378"/>
        <dbReference type="ChEBI" id="CHEBI:57856"/>
        <dbReference type="ChEBI" id="CHEBI:59789"/>
        <dbReference type="ChEBI" id="CHEBI:90615"/>
        <dbReference type="ChEBI" id="CHEBI:90616"/>
        <dbReference type="EC" id="2.1.1.72"/>
    </reaction>
</comment>
<reference evidence="9" key="1">
    <citation type="submission" date="2016-10" db="EMBL/GenBank/DDBJ databases">
        <authorList>
            <person name="Varghese N."/>
            <person name="Submissions S."/>
        </authorList>
    </citation>
    <scope>NUCLEOTIDE SEQUENCE [LARGE SCALE GENOMIC DNA]</scope>
    <source>
        <strain evidence="9">DSM 25730</strain>
    </source>
</reference>
<dbReference type="Gene3D" id="3.40.50.150">
    <property type="entry name" value="Vaccinia Virus protein VP39"/>
    <property type="match status" value="1"/>
</dbReference>
<comment type="similarity">
    <text evidence="1">Belongs to the N(4)/N(6)-methyltransferase family.</text>
</comment>
<organism evidence="8 9">
    <name type="scientific">Algibacter pectinivorans</name>
    <dbReference type="NCBI Taxonomy" id="870482"/>
    <lineage>
        <taxon>Bacteria</taxon>
        <taxon>Pseudomonadati</taxon>
        <taxon>Bacteroidota</taxon>
        <taxon>Flavobacteriia</taxon>
        <taxon>Flavobacteriales</taxon>
        <taxon>Flavobacteriaceae</taxon>
        <taxon>Algibacter</taxon>
    </lineage>
</organism>
<keyword evidence="5" id="KW-0949">S-adenosyl-L-methionine</keyword>
<dbReference type="InterPro" id="IPR041405">
    <property type="entry name" value="T3RM_EcoP15I_C"/>
</dbReference>
<gene>
    <name evidence="8" type="ORF">SAMN04487987_103290</name>
</gene>
<evidence type="ECO:0000256" key="2">
    <source>
        <dbReference type="ARBA" id="ARBA00011900"/>
    </source>
</evidence>
<dbReference type="AlphaFoldDB" id="A0A1I1P8R0"/>
<keyword evidence="3 8" id="KW-0489">Methyltransferase</keyword>
<keyword evidence="4 8" id="KW-0808">Transferase</keyword>
<keyword evidence="9" id="KW-1185">Reference proteome</keyword>
<evidence type="ECO:0000313" key="8">
    <source>
        <dbReference type="EMBL" id="SFD06199.1"/>
    </source>
</evidence>
<evidence type="ECO:0000256" key="5">
    <source>
        <dbReference type="ARBA" id="ARBA00022691"/>
    </source>
</evidence>
<dbReference type="SUPFAM" id="SSF53335">
    <property type="entry name" value="S-adenosyl-L-methionine-dependent methyltransferases"/>
    <property type="match status" value="1"/>
</dbReference>
<evidence type="ECO:0000313" key="9">
    <source>
        <dbReference type="Proteomes" id="UP000199439"/>
    </source>
</evidence>
<evidence type="ECO:0000256" key="3">
    <source>
        <dbReference type="ARBA" id="ARBA00022603"/>
    </source>
</evidence>
<feature type="domain" description="GGDEF" evidence="7">
    <location>
        <begin position="586"/>
        <end position="642"/>
    </location>
</feature>
<dbReference type="InterPro" id="IPR002052">
    <property type="entry name" value="DNA_methylase_N6_adenine_CS"/>
</dbReference>
<accession>A0A1I1P8R0</accession>
<name>A0A1I1P8R0_9FLAO</name>
<dbReference type="GO" id="GO:0009007">
    <property type="term" value="F:site-specific DNA-methyltransferase (adenine-specific) activity"/>
    <property type="evidence" value="ECO:0007669"/>
    <property type="project" value="UniProtKB-EC"/>
</dbReference>
<dbReference type="PRINTS" id="PR00506">
    <property type="entry name" value="D21N6MTFRASE"/>
</dbReference>
<proteinExistence type="inferred from homology"/>